<name>A0ABP6QEV4_9ACTN</name>
<sequence length="499" mass="53160">MTTEDLELQLDDETGPDLGDLVDGIRHSLDIPEGLTAAARRKLIDARLSAIDTLVSSADAYREDPDALRRDVGRLYNETLKSYIRYAEPDLAKQAAKRAAEAIDLDGLVTPDQAAEILGVDLARVWSLIEAKTLRLSYAGVLISRAEVEERAAEFERAIEEAELYAADQPIPFMPVADVVYWYEIKPVGAEGFEYAGIDRARVVDWAASILTAGSEVALWAMEMPPGWNKAQEPDRAGISDYDEVQAVLTDARELAALKKQVDGLRTETDPFETVPDEQLAAHEEAEAGITADLPPVDTAPAVVREDCADCGPNRYCPEHLGDILGEDSVPLSEVLLGKTGPAAAVAARQLHDTSAIGDDDLAERAIRIAEFHAQKPEPGDVFLHEGVAHLVAGDVGDPFLASPDGGVRPADVIASRGPLARAQLVAFDAVVLAAPAADELGGLLTAARAALAVPGKAPGRGRNLTHDQVLRLVATLDQAAALLAAATTNTDTEESSTQ</sequence>
<proteinExistence type="predicted"/>
<dbReference type="EMBL" id="BAAAUV010000013">
    <property type="protein sequence ID" value="GAA3222992.1"/>
    <property type="molecule type" value="Genomic_DNA"/>
</dbReference>
<accession>A0ABP6QEV4</accession>
<organism evidence="1 2">
    <name type="scientific">Actinocorallia longicatena</name>
    <dbReference type="NCBI Taxonomy" id="111803"/>
    <lineage>
        <taxon>Bacteria</taxon>
        <taxon>Bacillati</taxon>
        <taxon>Actinomycetota</taxon>
        <taxon>Actinomycetes</taxon>
        <taxon>Streptosporangiales</taxon>
        <taxon>Thermomonosporaceae</taxon>
        <taxon>Actinocorallia</taxon>
    </lineage>
</organism>
<evidence type="ECO:0000313" key="1">
    <source>
        <dbReference type="EMBL" id="GAA3222992.1"/>
    </source>
</evidence>
<reference evidence="2" key="1">
    <citation type="journal article" date="2019" name="Int. J. Syst. Evol. Microbiol.">
        <title>The Global Catalogue of Microorganisms (GCM) 10K type strain sequencing project: providing services to taxonomists for standard genome sequencing and annotation.</title>
        <authorList>
            <consortium name="The Broad Institute Genomics Platform"/>
            <consortium name="The Broad Institute Genome Sequencing Center for Infectious Disease"/>
            <person name="Wu L."/>
            <person name="Ma J."/>
        </authorList>
    </citation>
    <scope>NUCLEOTIDE SEQUENCE [LARGE SCALE GENOMIC DNA]</scope>
    <source>
        <strain evidence="2">JCM 9377</strain>
    </source>
</reference>
<comment type="caution">
    <text evidence="1">The sequence shown here is derived from an EMBL/GenBank/DDBJ whole genome shotgun (WGS) entry which is preliminary data.</text>
</comment>
<protein>
    <submittedName>
        <fullName evidence="1">Uncharacterized protein</fullName>
    </submittedName>
</protein>
<dbReference type="RefSeq" id="WP_344832440.1">
    <property type="nucleotide sequence ID" value="NZ_BAAAUV010000013.1"/>
</dbReference>
<gene>
    <name evidence="1" type="ORF">GCM10010468_49170</name>
</gene>
<keyword evidence="2" id="KW-1185">Reference proteome</keyword>
<evidence type="ECO:0000313" key="2">
    <source>
        <dbReference type="Proteomes" id="UP001501237"/>
    </source>
</evidence>
<dbReference type="Proteomes" id="UP001501237">
    <property type="component" value="Unassembled WGS sequence"/>
</dbReference>